<organism evidence="1 2">
    <name type="scientific">Serratia marcescens</name>
    <dbReference type="NCBI Taxonomy" id="615"/>
    <lineage>
        <taxon>Bacteria</taxon>
        <taxon>Pseudomonadati</taxon>
        <taxon>Pseudomonadota</taxon>
        <taxon>Gammaproteobacteria</taxon>
        <taxon>Enterobacterales</taxon>
        <taxon>Yersiniaceae</taxon>
        <taxon>Serratia</taxon>
    </lineage>
</organism>
<dbReference type="InterPro" id="IPR013324">
    <property type="entry name" value="RNA_pol_sigma_r3/r4-like"/>
</dbReference>
<accession>A0ABD5BTP5</accession>
<dbReference type="EMBL" id="JAVIPQ010000435">
    <property type="protein sequence ID" value="MDQ9558895.1"/>
    <property type="molecule type" value="Genomic_DNA"/>
</dbReference>
<sequence>MNIHPWTILSGKMAEQFPPRPSARVTWWTKERVAELRRLAPNHTIAEMSLIMGASTTVIRSKAEYEGILFKKVRHHIPKEQARSILRKYAGKLSAAEIGELFGLSTKTIYRLAQNTGISLQRYGDNHHSAKVSSNDVELCRALYEEGVPVTIIAEKMELPKRYVSQVIRFYGRKRDLQ</sequence>
<dbReference type="SUPFAM" id="SSF88659">
    <property type="entry name" value="Sigma3 and sigma4 domains of RNA polymerase sigma factors"/>
    <property type="match status" value="1"/>
</dbReference>
<protein>
    <recommendedName>
        <fullName evidence="3">Helix-turn-helix domain-containing protein</fullName>
    </recommendedName>
</protein>
<dbReference type="RefSeq" id="WP_201751705.1">
    <property type="nucleotide sequence ID" value="NZ_CP047682.1"/>
</dbReference>
<dbReference type="AlphaFoldDB" id="A0ABD5BTP5"/>
<dbReference type="Proteomes" id="UP001234811">
    <property type="component" value="Unassembled WGS sequence"/>
</dbReference>
<evidence type="ECO:0008006" key="3">
    <source>
        <dbReference type="Google" id="ProtNLM"/>
    </source>
</evidence>
<proteinExistence type="predicted"/>
<reference evidence="1 2" key="1">
    <citation type="submission" date="2023-07" db="EMBL/GenBank/DDBJ databases">
        <title>Pathogens genome sequencing project 196.</title>
        <authorList>
            <person name="Cao X."/>
        </authorList>
    </citation>
    <scope>NUCLEOTIDE SEQUENCE [LARGE SCALE GENOMIC DNA]</scope>
    <source>
        <strain evidence="1 2">SM41</strain>
    </source>
</reference>
<comment type="caution">
    <text evidence="1">The sequence shown here is derived from an EMBL/GenBank/DDBJ whole genome shotgun (WGS) entry which is preliminary data.</text>
</comment>
<gene>
    <name evidence="1" type="ORF">RF091_25735</name>
</gene>
<name>A0ABD5BTP5_SERMA</name>
<evidence type="ECO:0000313" key="1">
    <source>
        <dbReference type="EMBL" id="MDQ9558895.1"/>
    </source>
</evidence>
<evidence type="ECO:0000313" key="2">
    <source>
        <dbReference type="Proteomes" id="UP001234811"/>
    </source>
</evidence>